<feature type="compositionally biased region" description="Low complexity" evidence="1">
    <location>
        <begin position="43"/>
        <end position="58"/>
    </location>
</feature>
<feature type="region of interest" description="Disordered" evidence="1">
    <location>
        <begin position="38"/>
        <end position="139"/>
    </location>
</feature>
<dbReference type="AlphaFoldDB" id="A0AAD3SPT3"/>
<protein>
    <submittedName>
        <fullName evidence="2">Uncharacterized protein</fullName>
    </submittedName>
</protein>
<dbReference type="EMBL" id="BSYO01000014">
    <property type="protein sequence ID" value="GMH14644.1"/>
    <property type="molecule type" value="Genomic_DNA"/>
</dbReference>
<accession>A0AAD3SPT3</accession>
<evidence type="ECO:0000313" key="3">
    <source>
        <dbReference type="Proteomes" id="UP001279734"/>
    </source>
</evidence>
<comment type="caution">
    <text evidence="2">The sequence shown here is derived from an EMBL/GenBank/DDBJ whole genome shotgun (WGS) entry which is preliminary data.</text>
</comment>
<organism evidence="2 3">
    <name type="scientific">Nepenthes gracilis</name>
    <name type="common">Slender pitcher plant</name>
    <dbReference type="NCBI Taxonomy" id="150966"/>
    <lineage>
        <taxon>Eukaryota</taxon>
        <taxon>Viridiplantae</taxon>
        <taxon>Streptophyta</taxon>
        <taxon>Embryophyta</taxon>
        <taxon>Tracheophyta</taxon>
        <taxon>Spermatophyta</taxon>
        <taxon>Magnoliopsida</taxon>
        <taxon>eudicotyledons</taxon>
        <taxon>Gunneridae</taxon>
        <taxon>Pentapetalae</taxon>
        <taxon>Caryophyllales</taxon>
        <taxon>Nepenthaceae</taxon>
        <taxon>Nepenthes</taxon>
    </lineage>
</organism>
<gene>
    <name evidence="2" type="ORF">Nepgr_016485</name>
</gene>
<keyword evidence="3" id="KW-1185">Reference proteome</keyword>
<proteinExistence type="predicted"/>
<evidence type="ECO:0000313" key="2">
    <source>
        <dbReference type="EMBL" id="GMH14644.1"/>
    </source>
</evidence>
<evidence type="ECO:0000256" key="1">
    <source>
        <dbReference type="SAM" id="MobiDB-lite"/>
    </source>
</evidence>
<name>A0AAD3SPT3_NEPGR</name>
<dbReference type="Proteomes" id="UP001279734">
    <property type="component" value="Unassembled WGS sequence"/>
</dbReference>
<reference evidence="2" key="1">
    <citation type="submission" date="2023-05" db="EMBL/GenBank/DDBJ databases">
        <title>Nepenthes gracilis genome sequencing.</title>
        <authorList>
            <person name="Fukushima K."/>
        </authorList>
    </citation>
    <scope>NUCLEOTIDE SEQUENCE</scope>
    <source>
        <strain evidence="2">SING2019-196</strain>
    </source>
</reference>
<sequence length="139" mass="15328">MQISLVPGNYERNVPIFRNCSKWEWSFEKVPGIEHEFTRIPTDSDSSSVDPGSDPGYSRSATSLLRTEIPSPDSGREQSNFMEAKKMASGPQDEDRGAFYKGGKGWMAGEVEGSERKAGWEESWNGGGPWGREGLPPPS</sequence>